<evidence type="ECO:0008006" key="3">
    <source>
        <dbReference type="Google" id="ProtNLM"/>
    </source>
</evidence>
<name>W4GBY9_APHAT</name>
<accession>W4GBY9</accession>
<keyword evidence="1" id="KW-0732">Signal</keyword>
<dbReference type="AlphaFoldDB" id="W4GBY9"/>
<dbReference type="VEuPathDB" id="FungiDB:H257_09494"/>
<proteinExistence type="predicted"/>
<organism evidence="2">
    <name type="scientific">Aphanomyces astaci</name>
    <name type="common">Crayfish plague agent</name>
    <dbReference type="NCBI Taxonomy" id="112090"/>
    <lineage>
        <taxon>Eukaryota</taxon>
        <taxon>Sar</taxon>
        <taxon>Stramenopiles</taxon>
        <taxon>Oomycota</taxon>
        <taxon>Saprolegniomycetes</taxon>
        <taxon>Saprolegniales</taxon>
        <taxon>Verrucalvaceae</taxon>
        <taxon>Aphanomyces</taxon>
    </lineage>
</organism>
<evidence type="ECO:0000256" key="1">
    <source>
        <dbReference type="SAM" id="SignalP"/>
    </source>
</evidence>
<dbReference type="GeneID" id="20811490"/>
<dbReference type="EMBL" id="KI913136">
    <property type="protein sequence ID" value="ETV76478.1"/>
    <property type="molecule type" value="Genomic_DNA"/>
</dbReference>
<gene>
    <name evidence="2" type="ORF">H257_09494</name>
</gene>
<dbReference type="RefSeq" id="XP_009834023.1">
    <property type="nucleotide sequence ID" value="XM_009835721.1"/>
</dbReference>
<feature type="chain" id="PRO_5004842305" description="Secreted protein" evidence="1">
    <location>
        <begin position="26"/>
        <end position="113"/>
    </location>
</feature>
<reference evidence="2" key="1">
    <citation type="submission" date="2013-12" db="EMBL/GenBank/DDBJ databases">
        <title>The Genome Sequence of Aphanomyces astaci APO3.</title>
        <authorList>
            <consortium name="The Broad Institute Genomics Platform"/>
            <person name="Russ C."/>
            <person name="Tyler B."/>
            <person name="van West P."/>
            <person name="Dieguez-Uribeondo J."/>
            <person name="Young S.K."/>
            <person name="Zeng Q."/>
            <person name="Gargeya S."/>
            <person name="Fitzgerald M."/>
            <person name="Abouelleil A."/>
            <person name="Alvarado L."/>
            <person name="Chapman S.B."/>
            <person name="Gainer-Dewar J."/>
            <person name="Goldberg J."/>
            <person name="Griggs A."/>
            <person name="Gujja S."/>
            <person name="Hansen M."/>
            <person name="Howarth C."/>
            <person name="Imamovic A."/>
            <person name="Ireland A."/>
            <person name="Larimer J."/>
            <person name="McCowan C."/>
            <person name="Murphy C."/>
            <person name="Pearson M."/>
            <person name="Poon T.W."/>
            <person name="Priest M."/>
            <person name="Roberts A."/>
            <person name="Saif S."/>
            <person name="Shea T."/>
            <person name="Sykes S."/>
            <person name="Wortman J."/>
            <person name="Nusbaum C."/>
            <person name="Birren B."/>
        </authorList>
    </citation>
    <scope>NUCLEOTIDE SEQUENCE [LARGE SCALE GENOMIC DNA]</scope>
    <source>
        <strain evidence="2">APO3</strain>
    </source>
</reference>
<sequence length="113" mass="12960">MAIFSRVLARFTWLLLWRFRQVVLQHRVGLVVTSLGLRGERDVFVVLDLDAGTGRWPELLLPQVLLFTQPTHPALQVAFRLGSQEVAAIRRLDDKAVEPVVARIEWTDRFNGQ</sequence>
<protein>
    <recommendedName>
        <fullName evidence="3">Secreted protein</fullName>
    </recommendedName>
</protein>
<feature type="signal peptide" evidence="1">
    <location>
        <begin position="1"/>
        <end position="25"/>
    </location>
</feature>
<evidence type="ECO:0000313" key="2">
    <source>
        <dbReference type="EMBL" id="ETV76478.1"/>
    </source>
</evidence>